<dbReference type="RefSeq" id="WP_244556636.1">
    <property type="nucleotide sequence ID" value="NZ_FUXU01000054.1"/>
</dbReference>
<comment type="catalytic activity">
    <reaction evidence="1">
        <text>5-amino-6-(5-phospho-D-ribosylamino)uracil + H2O = 5,6-diaminouracil + D-ribose 5-phosphate</text>
        <dbReference type="Rhea" id="RHEA:55020"/>
        <dbReference type="ChEBI" id="CHEBI:15377"/>
        <dbReference type="ChEBI" id="CHEBI:46252"/>
        <dbReference type="ChEBI" id="CHEBI:58453"/>
        <dbReference type="ChEBI" id="CHEBI:78346"/>
    </reaction>
</comment>
<dbReference type="InterPro" id="IPR037238">
    <property type="entry name" value="YbiA-like_sf"/>
</dbReference>
<dbReference type="CDD" id="cd15457">
    <property type="entry name" value="NADAR"/>
    <property type="match status" value="1"/>
</dbReference>
<accession>A0A1T4V7Y2</accession>
<dbReference type="EMBL" id="FUXU01000054">
    <property type="protein sequence ID" value="SKA61095.1"/>
    <property type="molecule type" value="Genomic_DNA"/>
</dbReference>
<dbReference type="SUPFAM" id="SSF143990">
    <property type="entry name" value="YbiA-like"/>
    <property type="match status" value="1"/>
</dbReference>
<dbReference type="NCBIfam" id="TIGR02464">
    <property type="entry name" value="ribofla_fusion"/>
    <property type="match status" value="1"/>
</dbReference>
<feature type="domain" description="NADAR" evidence="3">
    <location>
        <begin position="9"/>
        <end position="147"/>
    </location>
</feature>
<dbReference type="Proteomes" id="UP000190162">
    <property type="component" value="Unassembled WGS sequence"/>
</dbReference>
<dbReference type="Pfam" id="PF08719">
    <property type="entry name" value="NADAR"/>
    <property type="match status" value="1"/>
</dbReference>
<evidence type="ECO:0000313" key="5">
    <source>
        <dbReference type="Proteomes" id="UP000190162"/>
    </source>
</evidence>
<gene>
    <name evidence="4" type="ORF">SAMN02745132_03423</name>
</gene>
<evidence type="ECO:0000256" key="2">
    <source>
        <dbReference type="ARBA" id="ARBA00000751"/>
    </source>
</evidence>
<dbReference type="Gene3D" id="1.10.357.40">
    <property type="entry name" value="YbiA-like"/>
    <property type="match status" value="1"/>
</dbReference>
<dbReference type="AlphaFoldDB" id="A0A1T4V7Y2"/>
<name>A0A1T4V7Y2_9GAMM</name>
<proteinExistence type="predicted"/>
<evidence type="ECO:0000259" key="3">
    <source>
        <dbReference type="Pfam" id="PF08719"/>
    </source>
</evidence>
<reference evidence="5" key="1">
    <citation type="submission" date="2017-02" db="EMBL/GenBank/DDBJ databases">
        <authorList>
            <person name="Varghese N."/>
            <person name="Submissions S."/>
        </authorList>
    </citation>
    <scope>NUCLEOTIDE SEQUENCE [LARGE SCALE GENOMIC DNA]</scope>
    <source>
        <strain evidence="5">DSM 22720</strain>
    </source>
</reference>
<dbReference type="InterPro" id="IPR012816">
    <property type="entry name" value="NADAR"/>
</dbReference>
<evidence type="ECO:0000313" key="4">
    <source>
        <dbReference type="EMBL" id="SKA61095.1"/>
    </source>
</evidence>
<keyword evidence="5" id="KW-1185">Reference proteome</keyword>
<sequence length="154" mass="17760">MRMIKSTIYFYEPDEAYGFLSNFFIAPLVIGGEVWLTSEHYYQAQKFQSAILQHRIQQSSTPDEAFKLSRDFVHDVDKGWMERRCDVMRYVVEQKFLQHLALRTSLLATGCALLVEHSKHDAFWGDGQHGDGANHLGQILMEVRHALLQGEMLA</sequence>
<organism evidence="4 5">
    <name type="scientific">Enterovibrio nigricans DSM 22720</name>
    <dbReference type="NCBI Taxonomy" id="1121868"/>
    <lineage>
        <taxon>Bacteria</taxon>
        <taxon>Pseudomonadati</taxon>
        <taxon>Pseudomonadota</taxon>
        <taxon>Gammaproteobacteria</taxon>
        <taxon>Vibrionales</taxon>
        <taxon>Vibrionaceae</taxon>
        <taxon>Enterovibrio</taxon>
    </lineage>
</organism>
<evidence type="ECO:0000256" key="1">
    <source>
        <dbReference type="ARBA" id="ARBA00000022"/>
    </source>
</evidence>
<comment type="catalytic activity">
    <reaction evidence="2">
        <text>2,5-diamino-6-hydroxy-4-(5-phosphoribosylamino)-pyrimidine + H2O = 2,5,6-triamino-4-hydroxypyrimidine + D-ribose 5-phosphate</text>
        <dbReference type="Rhea" id="RHEA:23436"/>
        <dbReference type="ChEBI" id="CHEBI:15377"/>
        <dbReference type="ChEBI" id="CHEBI:58614"/>
        <dbReference type="ChEBI" id="CHEBI:78346"/>
        <dbReference type="ChEBI" id="CHEBI:137796"/>
    </reaction>
</comment>
<protein>
    <recommendedName>
        <fullName evidence="3">NADAR domain-containing protein</fullName>
    </recommendedName>
</protein>